<sequence length="110" mass="11945">MCRLLTKGLIPNPSAVFDISYKRPVLPPSSLSLMERAFAVRRFPSCSFPPISAKAVPGASRAALAGTSITVCRVPARMFFPLLNTRSWHWSWCQQGGVVGATGPTRDRLG</sequence>
<protein>
    <submittedName>
        <fullName evidence="1">Uncharacterized protein</fullName>
    </submittedName>
</protein>
<name>A0AAD7S8Z4_9TELE</name>
<proteinExistence type="predicted"/>
<gene>
    <name evidence="1" type="ORF">AAFF_G00430660</name>
</gene>
<dbReference type="Proteomes" id="UP001221898">
    <property type="component" value="Unassembled WGS sequence"/>
</dbReference>
<comment type="caution">
    <text evidence="1">The sequence shown here is derived from an EMBL/GenBank/DDBJ whole genome shotgun (WGS) entry which is preliminary data.</text>
</comment>
<organism evidence="1 2">
    <name type="scientific">Aldrovandia affinis</name>
    <dbReference type="NCBI Taxonomy" id="143900"/>
    <lineage>
        <taxon>Eukaryota</taxon>
        <taxon>Metazoa</taxon>
        <taxon>Chordata</taxon>
        <taxon>Craniata</taxon>
        <taxon>Vertebrata</taxon>
        <taxon>Euteleostomi</taxon>
        <taxon>Actinopterygii</taxon>
        <taxon>Neopterygii</taxon>
        <taxon>Teleostei</taxon>
        <taxon>Notacanthiformes</taxon>
        <taxon>Halosauridae</taxon>
        <taxon>Aldrovandia</taxon>
    </lineage>
</organism>
<dbReference type="EMBL" id="JAINUG010000092">
    <property type="protein sequence ID" value="KAJ8398222.1"/>
    <property type="molecule type" value="Genomic_DNA"/>
</dbReference>
<accession>A0AAD7S8Z4</accession>
<evidence type="ECO:0000313" key="1">
    <source>
        <dbReference type="EMBL" id="KAJ8398222.1"/>
    </source>
</evidence>
<dbReference type="AlphaFoldDB" id="A0AAD7S8Z4"/>
<evidence type="ECO:0000313" key="2">
    <source>
        <dbReference type="Proteomes" id="UP001221898"/>
    </source>
</evidence>
<reference evidence="1" key="1">
    <citation type="journal article" date="2023" name="Science">
        <title>Genome structures resolve the early diversification of teleost fishes.</title>
        <authorList>
            <person name="Parey E."/>
            <person name="Louis A."/>
            <person name="Montfort J."/>
            <person name="Bouchez O."/>
            <person name="Roques C."/>
            <person name="Iampietro C."/>
            <person name="Lluch J."/>
            <person name="Castinel A."/>
            <person name="Donnadieu C."/>
            <person name="Desvignes T."/>
            <person name="Floi Bucao C."/>
            <person name="Jouanno E."/>
            <person name="Wen M."/>
            <person name="Mejri S."/>
            <person name="Dirks R."/>
            <person name="Jansen H."/>
            <person name="Henkel C."/>
            <person name="Chen W.J."/>
            <person name="Zahm M."/>
            <person name="Cabau C."/>
            <person name="Klopp C."/>
            <person name="Thompson A.W."/>
            <person name="Robinson-Rechavi M."/>
            <person name="Braasch I."/>
            <person name="Lecointre G."/>
            <person name="Bobe J."/>
            <person name="Postlethwait J.H."/>
            <person name="Berthelot C."/>
            <person name="Roest Crollius H."/>
            <person name="Guiguen Y."/>
        </authorList>
    </citation>
    <scope>NUCLEOTIDE SEQUENCE</scope>
    <source>
        <strain evidence="1">NC1722</strain>
    </source>
</reference>
<keyword evidence="2" id="KW-1185">Reference proteome</keyword>